<proteinExistence type="predicted"/>
<comment type="subcellular location">
    <subcellularLocation>
        <location evidence="1">Membrane</location>
        <topology evidence="1">Multi-pass membrane protein</topology>
    </subcellularLocation>
</comment>
<evidence type="ECO:0000256" key="5">
    <source>
        <dbReference type="SAM" id="Phobius"/>
    </source>
</evidence>
<feature type="transmembrane region" description="Helical" evidence="5">
    <location>
        <begin position="201"/>
        <end position="221"/>
    </location>
</feature>
<dbReference type="EMBL" id="WLZY01000012">
    <property type="protein sequence ID" value="NDL60470.1"/>
    <property type="molecule type" value="Genomic_DNA"/>
</dbReference>
<feature type="transmembrane region" description="Helical" evidence="5">
    <location>
        <begin position="33"/>
        <end position="51"/>
    </location>
</feature>
<protein>
    <submittedName>
        <fullName evidence="7">ABC transporter permease subunit</fullName>
    </submittedName>
</protein>
<reference evidence="7 8" key="1">
    <citation type="submission" date="2019-11" db="EMBL/GenBank/DDBJ databases">
        <authorList>
            <person name="Li X.-J."/>
            <person name="Feng X.-M."/>
        </authorList>
    </citation>
    <scope>NUCLEOTIDE SEQUENCE [LARGE SCALE GENOMIC DNA]</scope>
    <source>
        <strain evidence="7 8">XMNu-373</strain>
    </source>
</reference>
<keyword evidence="2 5" id="KW-0812">Transmembrane</keyword>
<accession>A0A7K3MBE2</accession>
<feature type="transmembrane region" description="Helical" evidence="5">
    <location>
        <begin position="326"/>
        <end position="348"/>
    </location>
</feature>
<keyword evidence="8" id="KW-1185">Reference proteome</keyword>
<keyword evidence="4 5" id="KW-0472">Membrane</keyword>
<evidence type="ECO:0000256" key="1">
    <source>
        <dbReference type="ARBA" id="ARBA00004141"/>
    </source>
</evidence>
<evidence type="ECO:0000256" key="4">
    <source>
        <dbReference type="ARBA" id="ARBA00023136"/>
    </source>
</evidence>
<dbReference type="RefSeq" id="WP_162453181.1">
    <property type="nucleotide sequence ID" value="NZ_WLZY01000012.1"/>
</dbReference>
<evidence type="ECO:0000256" key="3">
    <source>
        <dbReference type="ARBA" id="ARBA00022989"/>
    </source>
</evidence>
<dbReference type="GO" id="GO:0140359">
    <property type="term" value="F:ABC-type transporter activity"/>
    <property type="evidence" value="ECO:0007669"/>
    <property type="project" value="InterPro"/>
</dbReference>
<comment type="caution">
    <text evidence="7">The sequence shown here is derived from an EMBL/GenBank/DDBJ whole genome shotgun (WGS) entry which is preliminary data.</text>
</comment>
<evidence type="ECO:0000313" key="7">
    <source>
        <dbReference type="EMBL" id="NDL60470.1"/>
    </source>
</evidence>
<evidence type="ECO:0000259" key="6">
    <source>
        <dbReference type="Pfam" id="PF12698"/>
    </source>
</evidence>
<dbReference type="GO" id="GO:0016020">
    <property type="term" value="C:membrane"/>
    <property type="evidence" value="ECO:0007669"/>
    <property type="project" value="UniProtKB-SubCell"/>
</dbReference>
<sequence>MDSQTNNQAGSTFLSSTRLVAEREIRTQIQSKGFWLTFAVLVVGIFAMSLLPRLFDGGSTSVAAVGAEAAQIAAAGDLDVQEAADQQAAEDLVRSGDVDAAIIPDPAGDSPVGLRIIALSDAPDDVILTLSVSPPVDLLEPADVSEGVRFLVTFLFALIFFMFAMSFGMAIAQSVVTEKQTRIVEILVATIPVRTLLAGKIVGYSLLVFGQVAVLAVLTPVALRAGEQDDLLDVIGGALGWFVPFFILGFVLLAGMWAVAGAVISRQEDLGSSTSLVMTLVMVPYMGVIFFRGNDLVMTILSYLPFSAPVAMPARLFAGDADSWEPFVALGLLAVAVVACVLVASRLYSGSLLQTGGKVGLSKAWARTE</sequence>
<evidence type="ECO:0000256" key="2">
    <source>
        <dbReference type="ARBA" id="ARBA00022692"/>
    </source>
</evidence>
<feature type="transmembrane region" description="Helical" evidence="5">
    <location>
        <begin position="241"/>
        <end position="264"/>
    </location>
</feature>
<dbReference type="Pfam" id="PF12698">
    <property type="entry name" value="ABC2_membrane_3"/>
    <property type="match status" value="1"/>
</dbReference>
<dbReference type="Proteomes" id="UP000460435">
    <property type="component" value="Unassembled WGS sequence"/>
</dbReference>
<evidence type="ECO:0000313" key="8">
    <source>
        <dbReference type="Proteomes" id="UP000460435"/>
    </source>
</evidence>
<organism evidence="7 8">
    <name type="scientific">Phytoactinopolyspora mesophila</name>
    <dbReference type="NCBI Taxonomy" id="2650750"/>
    <lineage>
        <taxon>Bacteria</taxon>
        <taxon>Bacillati</taxon>
        <taxon>Actinomycetota</taxon>
        <taxon>Actinomycetes</taxon>
        <taxon>Jiangellales</taxon>
        <taxon>Jiangellaceae</taxon>
        <taxon>Phytoactinopolyspora</taxon>
    </lineage>
</organism>
<name>A0A7K3MBE2_9ACTN</name>
<feature type="transmembrane region" description="Helical" evidence="5">
    <location>
        <begin position="276"/>
        <end position="306"/>
    </location>
</feature>
<keyword evidence="3 5" id="KW-1133">Transmembrane helix</keyword>
<dbReference type="AlphaFoldDB" id="A0A7K3MBE2"/>
<feature type="domain" description="ABC-2 type transporter transmembrane" evidence="6">
    <location>
        <begin position="34"/>
        <end position="345"/>
    </location>
</feature>
<dbReference type="InterPro" id="IPR013525">
    <property type="entry name" value="ABC2_TM"/>
</dbReference>
<gene>
    <name evidence="7" type="ORF">F7O44_25665</name>
</gene>
<feature type="transmembrane region" description="Helical" evidence="5">
    <location>
        <begin position="150"/>
        <end position="172"/>
    </location>
</feature>